<evidence type="ECO:0000256" key="7">
    <source>
        <dbReference type="SAM" id="Phobius"/>
    </source>
</evidence>
<organism evidence="8 9">
    <name type="scientific">Gottfriedia luciferensis</name>
    <dbReference type="NCBI Taxonomy" id="178774"/>
    <lineage>
        <taxon>Bacteria</taxon>
        <taxon>Bacillati</taxon>
        <taxon>Bacillota</taxon>
        <taxon>Bacilli</taxon>
        <taxon>Bacillales</taxon>
        <taxon>Bacillaceae</taxon>
        <taxon>Gottfriedia</taxon>
    </lineage>
</organism>
<keyword evidence="5 7" id="KW-1133">Transmembrane helix</keyword>
<comment type="similarity">
    <text evidence="2">Belongs to the chromate ion transporter (CHR) (TC 2.A.51) family.</text>
</comment>
<evidence type="ECO:0000256" key="6">
    <source>
        <dbReference type="ARBA" id="ARBA00023136"/>
    </source>
</evidence>
<dbReference type="PANTHER" id="PTHR43663:SF1">
    <property type="entry name" value="CHROMATE TRANSPORTER"/>
    <property type="match status" value="1"/>
</dbReference>
<keyword evidence="6 7" id="KW-0472">Membrane</keyword>
<dbReference type="Pfam" id="PF02417">
    <property type="entry name" value="Chromate_transp"/>
    <property type="match status" value="1"/>
</dbReference>
<evidence type="ECO:0000256" key="3">
    <source>
        <dbReference type="ARBA" id="ARBA00022475"/>
    </source>
</evidence>
<evidence type="ECO:0000256" key="2">
    <source>
        <dbReference type="ARBA" id="ARBA00005262"/>
    </source>
</evidence>
<comment type="subcellular location">
    <subcellularLocation>
        <location evidence="1">Cell membrane</location>
        <topology evidence="1">Multi-pass membrane protein</topology>
    </subcellularLocation>
</comment>
<dbReference type="EMBL" id="MDKC01000009">
    <property type="protein sequence ID" value="ODG92366.1"/>
    <property type="molecule type" value="Genomic_DNA"/>
</dbReference>
<dbReference type="Proteomes" id="UP000094580">
    <property type="component" value="Unassembled WGS sequence"/>
</dbReference>
<accession>A0ABX2ZT64</accession>
<sequence length="193" mass="21328">MKQLEIFIAFFRSSILGYGGGPSTIPLVYKEVVDTYKWMKDEEFSEILAIGNMLPGPINTKLAGYIGYRMGGIIGMLNAIIATILPTILLMIILLTSLSSFKDIKWVNGMKESIVPVVGVMLGVLTWQFYQSSKKGLKTPTILIHLVVGLFLIQFLHIHPAIIIGSLLIFAIFQPVKATSSNDHQTRKGSTNE</sequence>
<proteinExistence type="inferred from homology"/>
<gene>
    <name evidence="8" type="ORF">BED47_20535</name>
</gene>
<evidence type="ECO:0000256" key="1">
    <source>
        <dbReference type="ARBA" id="ARBA00004651"/>
    </source>
</evidence>
<evidence type="ECO:0000313" key="9">
    <source>
        <dbReference type="Proteomes" id="UP000094580"/>
    </source>
</evidence>
<keyword evidence="4 7" id="KW-0812">Transmembrane</keyword>
<evidence type="ECO:0000256" key="4">
    <source>
        <dbReference type="ARBA" id="ARBA00022692"/>
    </source>
</evidence>
<feature type="transmembrane region" description="Helical" evidence="7">
    <location>
        <begin position="142"/>
        <end position="173"/>
    </location>
</feature>
<dbReference type="InterPro" id="IPR003370">
    <property type="entry name" value="Chromate_transpt"/>
</dbReference>
<keyword evidence="3" id="KW-1003">Cell membrane</keyword>
<comment type="caution">
    <text evidence="8">The sequence shown here is derived from an EMBL/GenBank/DDBJ whole genome shotgun (WGS) entry which is preliminary data.</text>
</comment>
<keyword evidence="9" id="KW-1185">Reference proteome</keyword>
<protein>
    <submittedName>
        <fullName evidence="8">Chromate transporter</fullName>
    </submittedName>
</protein>
<reference evidence="8 9" key="1">
    <citation type="submission" date="2016-07" db="EMBL/GenBank/DDBJ databases">
        <authorList>
            <person name="Townsley L."/>
            <person name="Shank E.A."/>
        </authorList>
    </citation>
    <scope>NUCLEOTIDE SEQUENCE [LARGE SCALE GENOMIC DNA]</scope>
    <source>
        <strain evidence="8 9">CH01</strain>
    </source>
</reference>
<dbReference type="PANTHER" id="PTHR43663">
    <property type="entry name" value="CHROMATE TRANSPORT PROTEIN-RELATED"/>
    <property type="match status" value="1"/>
</dbReference>
<dbReference type="RefSeq" id="WP_069033457.1">
    <property type="nucleotide sequence ID" value="NZ_MDKC01000009.1"/>
</dbReference>
<feature type="transmembrane region" description="Helical" evidence="7">
    <location>
        <begin position="79"/>
        <end position="101"/>
    </location>
</feature>
<evidence type="ECO:0000313" key="8">
    <source>
        <dbReference type="EMBL" id="ODG92366.1"/>
    </source>
</evidence>
<feature type="transmembrane region" description="Helical" evidence="7">
    <location>
        <begin position="113"/>
        <end position="130"/>
    </location>
</feature>
<name>A0ABX2ZT64_9BACI</name>
<evidence type="ECO:0000256" key="5">
    <source>
        <dbReference type="ARBA" id="ARBA00022989"/>
    </source>
</evidence>
<dbReference type="InterPro" id="IPR052518">
    <property type="entry name" value="CHR_Transporter"/>
</dbReference>